<protein>
    <submittedName>
        <fullName evidence="1">Uncharacterized protein</fullName>
    </submittedName>
</protein>
<dbReference type="OrthoDB" id="2535138at2759"/>
<keyword evidence="2" id="KW-1185">Reference proteome</keyword>
<name>A0A9P6W4F1_RHOMI</name>
<comment type="caution">
    <text evidence="1">The sequence shown here is derived from an EMBL/GenBank/DDBJ whole genome shotgun (WGS) entry which is preliminary data.</text>
</comment>
<dbReference type="Proteomes" id="UP000777482">
    <property type="component" value="Unassembled WGS sequence"/>
</dbReference>
<dbReference type="AlphaFoldDB" id="A0A9P6W4F1"/>
<evidence type="ECO:0000313" key="1">
    <source>
        <dbReference type="EMBL" id="KAG0663401.1"/>
    </source>
</evidence>
<proteinExistence type="predicted"/>
<dbReference type="EMBL" id="PUHQ01000020">
    <property type="protein sequence ID" value="KAG0663401.1"/>
    <property type="molecule type" value="Genomic_DNA"/>
</dbReference>
<evidence type="ECO:0000313" key="2">
    <source>
        <dbReference type="Proteomes" id="UP000777482"/>
    </source>
</evidence>
<gene>
    <name evidence="1" type="ORF">C6P46_002740</name>
</gene>
<organism evidence="1 2">
    <name type="scientific">Rhodotorula mucilaginosa</name>
    <name type="common">Yeast</name>
    <name type="synonym">Rhodotorula rubra</name>
    <dbReference type="NCBI Taxonomy" id="5537"/>
    <lineage>
        <taxon>Eukaryota</taxon>
        <taxon>Fungi</taxon>
        <taxon>Dikarya</taxon>
        <taxon>Basidiomycota</taxon>
        <taxon>Pucciniomycotina</taxon>
        <taxon>Microbotryomycetes</taxon>
        <taxon>Sporidiobolales</taxon>
        <taxon>Sporidiobolaceae</taxon>
        <taxon>Rhodotorula</taxon>
    </lineage>
</organism>
<accession>A0A9P6W4F1</accession>
<sequence>MPTPFKYVGGKVKADYTVSMSWDFKAKLSDLPPEGIKVKQEQLGAVPLRGDWGLNLRNRTDDLVIDVLHGQVPHAALGERVTVTGTFAYCVDGTFRQLHNVSWSKKMPQPKLRTDGSLYDGFGTSCSKSKLAAHGLLLAALMVFSGIALSLP</sequence>
<reference evidence="1 2" key="1">
    <citation type="submission" date="2020-11" db="EMBL/GenBank/DDBJ databases">
        <title>Kefir isolates.</title>
        <authorList>
            <person name="Marcisauskas S."/>
            <person name="Kim Y."/>
            <person name="Blasche S."/>
        </authorList>
    </citation>
    <scope>NUCLEOTIDE SEQUENCE [LARGE SCALE GENOMIC DNA]</scope>
    <source>
        <strain evidence="1 2">KR</strain>
    </source>
</reference>